<dbReference type="NCBIfam" id="NF005244">
    <property type="entry name" value="PRK06754.1"/>
    <property type="match status" value="1"/>
</dbReference>
<evidence type="ECO:0000256" key="3">
    <source>
        <dbReference type="ARBA" id="ARBA00022833"/>
    </source>
</evidence>
<dbReference type="HAMAP" id="MF_01677">
    <property type="entry name" value="Salvage_MtnB"/>
    <property type="match status" value="1"/>
</dbReference>
<dbReference type="EC" id="4.2.1.109" evidence="6"/>
<protein>
    <recommendedName>
        <fullName evidence="6">Methylthioribulose-1-phosphate dehydratase</fullName>
        <shortName evidence="6">MTRu-1-P dehydratase</shortName>
        <ecNumber evidence="6">4.2.1.109</ecNumber>
    </recommendedName>
</protein>
<evidence type="ECO:0000256" key="4">
    <source>
        <dbReference type="ARBA" id="ARBA00023167"/>
    </source>
</evidence>
<dbReference type="PANTHER" id="PTHR10640:SF7">
    <property type="entry name" value="METHYLTHIORIBULOSE-1-PHOSPHATE DEHYDRATASE"/>
    <property type="match status" value="1"/>
</dbReference>
<comment type="subunit">
    <text evidence="6">Homotetramer.</text>
</comment>
<dbReference type="Gene3D" id="3.40.225.10">
    <property type="entry name" value="Class II aldolase/adducin N-terminal domain"/>
    <property type="match status" value="1"/>
</dbReference>
<dbReference type="Pfam" id="PF00596">
    <property type="entry name" value="Aldolase_II"/>
    <property type="match status" value="1"/>
</dbReference>
<dbReference type="InterPro" id="IPR017714">
    <property type="entry name" value="MethylthioRu-1-P_deHdtase_MtnB"/>
</dbReference>
<dbReference type="GO" id="GO:0008270">
    <property type="term" value="F:zinc ion binding"/>
    <property type="evidence" value="ECO:0007669"/>
    <property type="project" value="UniProtKB-UniRule"/>
</dbReference>
<comment type="similarity">
    <text evidence="6">Belongs to the aldolase class II family. MtnB subfamily.</text>
</comment>
<sequence length="207" mass="23476">MTTAVDVSQRWDELAAVKDELAERDWFPGTSGNLSIKVTAVPLTFLVTASGKDKRKRTPEDFLLVDKDSRPVEPGALKPSAETVLHQKIYEKTQAGCSLHVHTVDNNLISDLYFEEGEITFKHQELIKAFQIWEEDGELKVPIVENHADLDKLADAVAERIEPGVHGVLIRNHGITAWGRDAFEAKKHLEAFEFLFSYQVKRELLRR</sequence>
<keyword evidence="5 6" id="KW-0456">Lyase</keyword>
<name>A0A859FAE6_9BACI</name>
<keyword evidence="9" id="KW-1185">Reference proteome</keyword>
<feature type="domain" description="Class II aldolase/adducin N-terminal" evidence="7">
    <location>
        <begin position="12"/>
        <end position="200"/>
    </location>
</feature>
<keyword evidence="4 6" id="KW-0486">Methionine biosynthesis</keyword>
<comment type="pathway">
    <text evidence="6">Amino-acid biosynthesis; L-methionine biosynthesis via salvage pathway; L-methionine from S-methyl-5-thio-alpha-D-ribose 1-phosphate: step 2/6.</text>
</comment>
<dbReference type="InterPro" id="IPR036409">
    <property type="entry name" value="Aldolase_II/adducin_N_sf"/>
</dbReference>
<evidence type="ECO:0000313" key="8">
    <source>
        <dbReference type="EMBL" id="QKS69880.1"/>
    </source>
</evidence>
<dbReference type="GO" id="GO:0046570">
    <property type="term" value="F:methylthioribulose 1-phosphate dehydratase activity"/>
    <property type="evidence" value="ECO:0007669"/>
    <property type="project" value="UniProtKB-UniRule"/>
</dbReference>
<evidence type="ECO:0000313" key="9">
    <source>
        <dbReference type="Proteomes" id="UP000318138"/>
    </source>
</evidence>
<keyword evidence="3 6" id="KW-0862">Zinc</keyword>
<comment type="cofactor">
    <cofactor evidence="6">
        <name>Zn(2+)</name>
        <dbReference type="ChEBI" id="CHEBI:29105"/>
    </cofactor>
    <text evidence="6">Binds 1 zinc ion per subunit.</text>
</comment>
<proteinExistence type="inferred from homology"/>
<comment type="catalytic activity">
    <reaction evidence="6">
        <text>5-(methylsulfanyl)-D-ribulose 1-phosphate = 5-methylsulfanyl-2,3-dioxopentyl phosphate + H2O</text>
        <dbReference type="Rhea" id="RHEA:15549"/>
        <dbReference type="ChEBI" id="CHEBI:15377"/>
        <dbReference type="ChEBI" id="CHEBI:58548"/>
        <dbReference type="ChEBI" id="CHEBI:58828"/>
        <dbReference type="EC" id="4.2.1.109"/>
    </reaction>
</comment>
<dbReference type="GO" id="GO:0005737">
    <property type="term" value="C:cytoplasm"/>
    <property type="evidence" value="ECO:0007669"/>
    <property type="project" value="UniProtKB-UniRule"/>
</dbReference>
<reference evidence="9" key="1">
    <citation type="submission" date="2019-07" db="EMBL/GenBank/DDBJ databases">
        <title>Bacillus alkalisoli sp. nov. isolated from saline soil.</title>
        <authorList>
            <person name="Sun J.-Q."/>
            <person name="Xu L."/>
        </authorList>
    </citation>
    <scope>NUCLEOTIDE SEQUENCE [LARGE SCALE GENOMIC DNA]</scope>
    <source>
        <strain evidence="9">M4U3P1</strain>
    </source>
</reference>
<evidence type="ECO:0000256" key="6">
    <source>
        <dbReference type="HAMAP-Rule" id="MF_01677"/>
    </source>
</evidence>
<feature type="binding site" evidence="6">
    <location>
        <position position="100"/>
    </location>
    <ligand>
        <name>Zn(2+)</name>
        <dbReference type="ChEBI" id="CHEBI:29105"/>
    </ligand>
</feature>
<dbReference type="AlphaFoldDB" id="A0A859FAE6"/>
<dbReference type="KEGG" id="psua:FLK61_24140"/>
<evidence type="ECO:0000256" key="1">
    <source>
        <dbReference type="ARBA" id="ARBA00022605"/>
    </source>
</evidence>
<dbReference type="SMART" id="SM01007">
    <property type="entry name" value="Aldolase_II"/>
    <property type="match status" value="1"/>
</dbReference>
<accession>A0A859FAE6</accession>
<comment type="function">
    <text evidence="6">Catalyzes the dehydration of methylthioribulose-1-phosphate (MTRu-1-P) into 2,3-diketo-5-methylthiopentyl-1-phosphate (DK-MTP-1-P).</text>
</comment>
<feature type="binding site" evidence="6">
    <location>
        <position position="102"/>
    </location>
    <ligand>
        <name>Zn(2+)</name>
        <dbReference type="ChEBI" id="CHEBI:29105"/>
    </ligand>
</feature>
<dbReference type="PANTHER" id="PTHR10640">
    <property type="entry name" value="METHYLTHIORIBULOSE-1-PHOSPHATE DEHYDRATASE"/>
    <property type="match status" value="1"/>
</dbReference>
<dbReference type="NCBIfam" id="TIGR03328">
    <property type="entry name" value="salvage_mtnB"/>
    <property type="match status" value="1"/>
</dbReference>
<dbReference type="UniPathway" id="UPA00904">
    <property type="reaction ID" value="UER00875"/>
</dbReference>
<evidence type="ECO:0000256" key="2">
    <source>
        <dbReference type="ARBA" id="ARBA00022723"/>
    </source>
</evidence>
<dbReference type="InterPro" id="IPR001303">
    <property type="entry name" value="Aldolase_II/adducin_N"/>
</dbReference>
<keyword evidence="1 6" id="KW-0028">Amino-acid biosynthesis</keyword>
<evidence type="ECO:0000256" key="5">
    <source>
        <dbReference type="ARBA" id="ARBA00023239"/>
    </source>
</evidence>
<dbReference type="Proteomes" id="UP000318138">
    <property type="component" value="Chromosome"/>
</dbReference>
<dbReference type="RefSeq" id="WP_176007924.1">
    <property type="nucleotide sequence ID" value="NZ_CP041372.2"/>
</dbReference>
<organism evidence="8 9">
    <name type="scientific">Paenalkalicoccus suaedae</name>
    <dbReference type="NCBI Taxonomy" id="2592382"/>
    <lineage>
        <taxon>Bacteria</taxon>
        <taxon>Bacillati</taxon>
        <taxon>Bacillota</taxon>
        <taxon>Bacilli</taxon>
        <taxon>Bacillales</taxon>
        <taxon>Bacillaceae</taxon>
        <taxon>Paenalkalicoccus</taxon>
    </lineage>
</organism>
<dbReference type="GO" id="GO:0019509">
    <property type="term" value="P:L-methionine salvage from methylthioadenosine"/>
    <property type="evidence" value="ECO:0007669"/>
    <property type="project" value="UniProtKB-UniRule"/>
</dbReference>
<evidence type="ECO:0000259" key="7">
    <source>
        <dbReference type="SMART" id="SM01007"/>
    </source>
</evidence>
<dbReference type="SUPFAM" id="SSF53639">
    <property type="entry name" value="AraD/HMP-PK domain-like"/>
    <property type="match status" value="1"/>
</dbReference>
<dbReference type="EMBL" id="CP041372">
    <property type="protein sequence ID" value="QKS69880.1"/>
    <property type="molecule type" value="Genomic_DNA"/>
</dbReference>
<gene>
    <name evidence="6" type="primary">mtnB</name>
    <name evidence="8" type="ORF">FLK61_24140</name>
</gene>
<keyword evidence="2 6" id="KW-0479">Metal-binding</keyword>